<dbReference type="EMBL" id="BLJN01000001">
    <property type="protein sequence ID" value="GFE78452.1"/>
    <property type="molecule type" value="Genomic_DNA"/>
</dbReference>
<protein>
    <submittedName>
        <fullName evidence="2">Uncharacterized protein</fullName>
    </submittedName>
</protein>
<sequence length="55" mass="5790">MNIHTRLVGAFDAIILSTLAVMTVVVTAVLLNPSLSSGSFETMGKRATVTIEQIA</sequence>
<feature type="transmembrane region" description="Helical" evidence="1">
    <location>
        <begin position="7"/>
        <end position="31"/>
    </location>
</feature>
<gene>
    <name evidence="2" type="ORF">GCM10011487_04520</name>
</gene>
<dbReference type="AlphaFoldDB" id="A0A829Y761"/>
<name>A0A829Y761_9GAMM</name>
<comment type="caution">
    <text evidence="2">The sequence shown here is derived from an EMBL/GenBank/DDBJ whole genome shotgun (WGS) entry which is preliminary data.</text>
</comment>
<keyword evidence="1" id="KW-0472">Membrane</keyword>
<evidence type="ECO:0000313" key="2">
    <source>
        <dbReference type="EMBL" id="GFE78452.1"/>
    </source>
</evidence>
<evidence type="ECO:0000313" key="3">
    <source>
        <dbReference type="Proteomes" id="UP000445000"/>
    </source>
</evidence>
<accession>A0A829Y761</accession>
<reference evidence="3" key="1">
    <citation type="submission" date="2020-01" db="EMBL/GenBank/DDBJ databases">
        <title>'Steroidobacter agaridevorans' sp. nov., agar-degrading bacteria isolated from rhizosphere soils.</title>
        <authorList>
            <person name="Ikenaga M."/>
            <person name="Kataoka M."/>
            <person name="Murouchi A."/>
            <person name="Katsuragi S."/>
            <person name="Sakai M."/>
        </authorList>
    </citation>
    <scope>NUCLEOTIDE SEQUENCE [LARGE SCALE GENOMIC DNA]</scope>
    <source>
        <strain evidence="3">YU21-B</strain>
    </source>
</reference>
<proteinExistence type="predicted"/>
<organism evidence="2 3">
    <name type="scientific">Steroidobacter agaridevorans</name>
    <dbReference type="NCBI Taxonomy" id="2695856"/>
    <lineage>
        <taxon>Bacteria</taxon>
        <taxon>Pseudomonadati</taxon>
        <taxon>Pseudomonadota</taxon>
        <taxon>Gammaproteobacteria</taxon>
        <taxon>Steroidobacterales</taxon>
        <taxon>Steroidobacteraceae</taxon>
        <taxon>Steroidobacter</taxon>
    </lineage>
</organism>
<keyword evidence="1" id="KW-0812">Transmembrane</keyword>
<keyword evidence="3" id="KW-1185">Reference proteome</keyword>
<dbReference type="RefSeq" id="WP_161810352.1">
    <property type="nucleotide sequence ID" value="NZ_BLJN01000001.1"/>
</dbReference>
<keyword evidence="1" id="KW-1133">Transmembrane helix</keyword>
<dbReference type="Proteomes" id="UP000445000">
    <property type="component" value="Unassembled WGS sequence"/>
</dbReference>
<evidence type="ECO:0000256" key="1">
    <source>
        <dbReference type="SAM" id="Phobius"/>
    </source>
</evidence>